<dbReference type="InterPro" id="IPR037066">
    <property type="entry name" value="Plug_dom_sf"/>
</dbReference>
<feature type="chain" id="PRO_5031567489" evidence="4">
    <location>
        <begin position="23"/>
        <end position="1081"/>
    </location>
</feature>
<evidence type="ECO:0000256" key="4">
    <source>
        <dbReference type="SAM" id="SignalP"/>
    </source>
</evidence>
<keyword evidence="7" id="KW-0121">Carboxypeptidase</keyword>
<dbReference type="InterPro" id="IPR036942">
    <property type="entry name" value="Beta-barrel_TonB_sf"/>
</dbReference>
<keyword evidence="7" id="KW-0645">Protease</keyword>
<dbReference type="Proteomes" id="UP000531581">
    <property type="component" value="Unassembled WGS sequence"/>
</dbReference>
<dbReference type="Pfam" id="PF13620">
    <property type="entry name" value="CarboxypepD_reg"/>
    <property type="match status" value="1"/>
</dbReference>
<dbReference type="EMBL" id="JABEOV010000006">
    <property type="protein sequence ID" value="NNG52630.1"/>
    <property type="molecule type" value="Genomic_DNA"/>
</dbReference>
<keyword evidence="6" id="KW-0675">Receptor</keyword>
<evidence type="ECO:0000259" key="5">
    <source>
        <dbReference type="Pfam" id="PF25183"/>
    </source>
</evidence>
<comment type="caution">
    <text evidence="7">The sequence shown here is derived from an EMBL/GenBank/DDBJ whole genome shotgun (WGS) entry which is preliminary data.</text>
</comment>
<dbReference type="RefSeq" id="WP_170171350.1">
    <property type="nucleotide sequence ID" value="NZ_JABEOV010000006.1"/>
</dbReference>
<accession>A0A7Y7QVG2</accession>
<dbReference type="GO" id="GO:0004180">
    <property type="term" value="F:carboxypeptidase activity"/>
    <property type="evidence" value="ECO:0007669"/>
    <property type="project" value="UniProtKB-KW"/>
</dbReference>
<gene>
    <name evidence="6" type="ORF">HKX05_04635</name>
    <name evidence="7" type="ORF">HLV41_09995</name>
</gene>
<organism evidence="7 8">
    <name type="scientific">Sphingomonas sanguinis</name>
    <dbReference type="NCBI Taxonomy" id="33051"/>
    <lineage>
        <taxon>Bacteria</taxon>
        <taxon>Pseudomonadati</taxon>
        <taxon>Pseudomonadota</taxon>
        <taxon>Alphaproteobacteria</taxon>
        <taxon>Sphingomonadales</taxon>
        <taxon>Sphingomonadaceae</taxon>
        <taxon>Sphingomonas</taxon>
    </lineage>
</organism>
<evidence type="ECO:0000256" key="1">
    <source>
        <dbReference type="ARBA" id="ARBA00004442"/>
    </source>
</evidence>
<evidence type="ECO:0000313" key="6">
    <source>
        <dbReference type="EMBL" id="NNG52630.1"/>
    </source>
</evidence>
<evidence type="ECO:0000256" key="3">
    <source>
        <dbReference type="ARBA" id="ARBA00023237"/>
    </source>
</evidence>
<dbReference type="GO" id="GO:0009279">
    <property type="term" value="C:cell outer membrane"/>
    <property type="evidence" value="ECO:0007669"/>
    <property type="project" value="UniProtKB-SubCell"/>
</dbReference>
<protein>
    <submittedName>
        <fullName evidence="7">Carboxypeptidase regulatory-like domain-containing protein</fullName>
    </submittedName>
    <submittedName>
        <fullName evidence="6">TonB-dependent receptor</fullName>
    </submittedName>
</protein>
<dbReference type="Proteomes" id="UP000557656">
    <property type="component" value="Unassembled WGS sequence"/>
</dbReference>
<keyword evidence="2" id="KW-0472">Membrane</keyword>
<keyword evidence="9" id="KW-1185">Reference proteome</keyword>
<evidence type="ECO:0000313" key="7">
    <source>
        <dbReference type="EMBL" id="NVP31373.1"/>
    </source>
</evidence>
<dbReference type="SUPFAM" id="SSF49478">
    <property type="entry name" value="Cna protein B-type domain"/>
    <property type="match status" value="1"/>
</dbReference>
<keyword evidence="3" id="KW-0998">Cell outer membrane</keyword>
<dbReference type="SUPFAM" id="SSF56935">
    <property type="entry name" value="Porins"/>
    <property type="match status" value="1"/>
</dbReference>
<feature type="signal peptide" evidence="4">
    <location>
        <begin position="1"/>
        <end position="22"/>
    </location>
</feature>
<evidence type="ECO:0000313" key="9">
    <source>
        <dbReference type="Proteomes" id="UP000557656"/>
    </source>
</evidence>
<dbReference type="InterPro" id="IPR057601">
    <property type="entry name" value="Oar-like_b-barrel"/>
</dbReference>
<dbReference type="Gene3D" id="2.60.40.1120">
    <property type="entry name" value="Carboxypeptidase-like, regulatory domain"/>
    <property type="match status" value="1"/>
</dbReference>
<dbReference type="Pfam" id="PF25183">
    <property type="entry name" value="OMP_b-brl_4"/>
    <property type="match status" value="2"/>
</dbReference>
<dbReference type="Gene3D" id="2.170.130.10">
    <property type="entry name" value="TonB-dependent receptor, plug domain"/>
    <property type="match status" value="1"/>
</dbReference>
<keyword evidence="7" id="KW-0378">Hydrolase</keyword>
<comment type="subcellular location">
    <subcellularLocation>
        <location evidence="1">Cell outer membrane</location>
    </subcellularLocation>
</comment>
<evidence type="ECO:0000313" key="8">
    <source>
        <dbReference type="Proteomes" id="UP000531581"/>
    </source>
</evidence>
<feature type="domain" description="TonB-dependent transporter Oar-like beta-barrel" evidence="5">
    <location>
        <begin position="242"/>
        <end position="323"/>
    </location>
</feature>
<keyword evidence="4" id="KW-0732">Signal</keyword>
<dbReference type="AlphaFoldDB" id="A0A7Y7QVG2"/>
<dbReference type="EMBL" id="JABYQV010000006">
    <property type="protein sequence ID" value="NVP31373.1"/>
    <property type="molecule type" value="Genomic_DNA"/>
</dbReference>
<dbReference type="Gene3D" id="2.40.170.20">
    <property type="entry name" value="TonB-dependent receptor, beta-barrel domain"/>
    <property type="match status" value="1"/>
</dbReference>
<feature type="domain" description="TonB-dependent transporter Oar-like beta-barrel" evidence="5">
    <location>
        <begin position="347"/>
        <end position="1003"/>
    </location>
</feature>
<name>A0A7Y7QVG2_9SPHN</name>
<evidence type="ECO:0000256" key="2">
    <source>
        <dbReference type="ARBA" id="ARBA00023136"/>
    </source>
</evidence>
<sequence>MRNTLFLGAAIVALAIPAAAAAQETTSSIRGNVTANGAPVAGATVIATNVPSGTRSQTTTSADGSFALNGLRIGGPYTVEVTSDQGTKTVSDIYTVVQQAFTLPVELASEGSGDIVVTASAIRGAGSRSDGPQTTLTQADIRKVASVNRDIRDIQRRDPFATLDLSNSGDRGGAVSFAGVNPRFNRFTINGVTVGDSFGLNQDASPTNRGPVPFDALAQVSVSIAPYDFRQSGFQGGAIDAVLASGTNTFHGTGFYSQNTDGLSGDRIGSTTIITPKYKSETYGARLDGPIIKDKLFFMVTGERNTDPRPFSTLLSQVPNVNQGIIDNIVGIAKNGYNIDAGSVLTINNRKDEKIVGRIDWNITDGHRLSLSYINAFDSLVSQNNTSVNSASPQYGLSTNAYALTELLRAGIVQINSDWSDRFSTEIRGSYNWTRRGQEPLGGRPNGQLQVCNDAASTGVTTGCSTGVPRITFGPDNFRQTNQLFFDTWAGSFLGRYRAGDHEVKLLVDVATNHTFNNFVPNSLGSWYFDSLQDFQNKQANTLTYAATIAPAAADFKYTRYTFGLQDDWQITDTLKFSYGARANLYGMRGAPVYNPYFQQRYNFPNTETYKGRLLIEPRASFDWRPESRLDIRGGAGIFSGGSPDIYLSNSYSNTITTNSITFQRSAQGANTCTNAVPDAICQAALNNVSGQIPTLVSQYAGSATNAAVLARTNTGAIDPNFRLPSSLKATLSADYTLFGIRLGASYYYSKVVDGIFFQDARSTIVGTLPDGRPRYSGLIAFNDANYDILVRNTGQGRSHIGVFTVSKEFDSGLSLWGSYTRQDVKDVSNATSSTINSNYRNQIFSDPNVPAYGISGNQIKWSFKYSVGYDHAFFGDYKTRIQLFGETRAGLPYSYTMLDQTTTRSPVFGTNLTSSVATNLLYVPTSTTDPLVVYGDATTAAGLDALINGTELAKYRGKIAPKNIGRNRAFTRLDIHLEQEIPTFVGSSRVTLFADINNLPNLLNKDWGGLRQVAFPGIASVVSVACANAAGTPLTGAIGSATNPAGGCAKYVYSGYRAPNEALNVTQSLYQIRIGARFSF</sequence>
<proteinExistence type="predicted"/>
<reference evidence="8 9" key="1">
    <citation type="submission" date="2020-05" db="EMBL/GenBank/DDBJ databases">
        <title>Draft Genome Sequences of Sphingomonas sp. Isolated from the International Space Station.</title>
        <authorList>
            <person name="Bijlani S."/>
            <person name="Singh N.K."/>
            <person name="Mason C.E."/>
            <person name="Wang C.C."/>
            <person name="Venkateswaran K."/>
        </authorList>
    </citation>
    <scope>NUCLEOTIDE SEQUENCE [LARGE SCALE GENOMIC DNA]</scope>
    <source>
        <strain evidence="6 9">IIF7SW-B5</strain>
        <strain evidence="7">ISS-IIF7SWP</strain>
    </source>
</reference>